<evidence type="ECO:0000256" key="3">
    <source>
        <dbReference type="ARBA" id="ARBA00022989"/>
    </source>
</evidence>
<keyword evidence="3 5" id="KW-1133">Transmembrane helix</keyword>
<dbReference type="Gene3D" id="1.20.120.550">
    <property type="entry name" value="Membrane associated eicosanoid/glutathione metabolism-like domain"/>
    <property type="match status" value="1"/>
</dbReference>
<sequence length="138" mass="14940">MTDAWILATTPELTMLTATLILAFVLIFLPAAGRTMANGIGWNAGPRDGVPARPGVVTERLERAQANMWETLPLFIGAVLIAHVTGEEGPLTFWGTQAFFWARLVYIPLYALGVPFVRSVVWLIAMGGLIAIFAAILT</sequence>
<evidence type="ECO:0008006" key="8">
    <source>
        <dbReference type="Google" id="ProtNLM"/>
    </source>
</evidence>
<evidence type="ECO:0000313" key="7">
    <source>
        <dbReference type="Proteomes" id="UP000215595"/>
    </source>
</evidence>
<comment type="subcellular location">
    <subcellularLocation>
        <location evidence="1">Membrane</location>
    </subcellularLocation>
</comment>
<dbReference type="PANTHER" id="PTHR35371">
    <property type="entry name" value="INNER MEMBRANE PROTEIN"/>
    <property type="match status" value="1"/>
</dbReference>
<evidence type="ECO:0000256" key="1">
    <source>
        <dbReference type="ARBA" id="ARBA00004370"/>
    </source>
</evidence>
<dbReference type="AlphaFoldDB" id="A0A258FH66"/>
<gene>
    <name evidence="6" type="ORF">B7Z01_12865</name>
</gene>
<name>A0A258FH66_9CAUL</name>
<feature type="transmembrane region" description="Helical" evidence="5">
    <location>
        <begin position="13"/>
        <end position="32"/>
    </location>
</feature>
<dbReference type="GO" id="GO:0016020">
    <property type="term" value="C:membrane"/>
    <property type="evidence" value="ECO:0007669"/>
    <property type="project" value="UniProtKB-SubCell"/>
</dbReference>
<dbReference type="PANTHER" id="PTHR35371:SF1">
    <property type="entry name" value="BLR7753 PROTEIN"/>
    <property type="match status" value="1"/>
</dbReference>
<keyword evidence="4 5" id="KW-0472">Membrane</keyword>
<dbReference type="InterPro" id="IPR001129">
    <property type="entry name" value="Membr-assoc_MAPEG"/>
</dbReference>
<keyword evidence="2 5" id="KW-0812">Transmembrane</keyword>
<organism evidence="6 7">
    <name type="scientific">Brevundimonas subvibrioides</name>
    <dbReference type="NCBI Taxonomy" id="74313"/>
    <lineage>
        <taxon>Bacteria</taxon>
        <taxon>Pseudomonadati</taxon>
        <taxon>Pseudomonadota</taxon>
        <taxon>Alphaproteobacteria</taxon>
        <taxon>Caulobacterales</taxon>
        <taxon>Caulobacteraceae</taxon>
        <taxon>Brevundimonas</taxon>
    </lineage>
</organism>
<accession>A0A258FH66</accession>
<dbReference type="InterPro" id="IPR023352">
    <property type="entry name" value="MAPEG-like_dom_sf"/>
</dbReference>
<protein>
    <recommendedName>
        <fullName evidence="8">MAPEG family protein</fullName>
    </recommendedName>
</protein>
<evidence type="ECO:0000256" key="5">
    <source>
        <dbReference type="SAM" id="Phobius"/>
    </source>
</evidence>
<dbReference type="Pfam" id="PF01124">
    <property type="entry name" value="MAPEG"/>
    <property type="match status" value="1"/>
</dbReference>
<evidence type="ECO:0000313" key="6">
    <source>
        <dbReference type="EMBL" id="OYX31324.1"/>
    </source>
</evidence>
<dbReference type="EMBL" id="NCEB01000033">
    <property type="protein sequence ID" value="OYX31324.1"/>
    <property type="molecule type" value="Genomic_DNA"/>
</dbReference>
<evidence type="ECO:0000256" key="4">
    <source>
        <dbReference type="ARBA" id="ARBA00023136"/>
    </source>
</evidence>
<dbReference type="Proteomes" id="UP000215595">
    <property type="component" value="Unassembled WGS sequence"/>
</dbReference>
<feature type="transmembrane region" description="Helical" evidence="5">
    <location>
        <begin position="68"/>
        <end position="85"/>
    </location>
</feature>
<proteinExistence type="predicted"/>
<feature type="transmembrane region" description="Helical" evidence="5">
    <location>
        <begin position="119"/>
        <end position="137"/>
    </location>
</feature>
<comment type="caution">
    <text evidence="6">The sequence shown here is derived from an EMBL/GenBank/DDBJ whole genome shotgun (WGS) entry which is preliminary data.</text>
</comment>
<dbReference type="SUPFAM" id="SSF161084">
    <property type="entry name" value="MAPEG domain-like"/>
    <property type="match status" value="1"/>
</dbReference>
<reference evidence="6 7" key="1">
    <citation type="submission" date="2017-03" db="EMBL/GenBank/DDBJ databases">
        <title>Lifting the veil on microbial sulfur biogeochemistry in mining wastewaters.</title>
        <authorList>
            <person name="Kantor R.S."/>
            <person name="Colenbrander Nelson T."/>
            <person name="Marshall S."/>
            <person name="Bennett D."/>
            <person name="Apte S."/>
            <person name="Camacho D."/>
            <person name="Thomas B.C."/>
            <person name="Warren L.A."/>
            <person name="Banfield J.F."/>
        </authorList>
    </citation>
    <scope>NUCLEOTIDE SEQUENCE [LARGE SCALE GENOMIC DNA]</scope>
    <source>
        <strain evidence="6">32-69-9</strain>
    </source>
</reference>
<evidence type="ECO:0000256" key="2">
    <source>
        <dbReference type="ARBA" id="ARBA00022692"/>
    </source>
</evidence>